<dbReference type="SUPFAM" id="SSF53474">
    <property type="entry name" value="alpha/beta-Hydrolases"/>
    <property type="match status" value="1"/>
</dbReference>
<evidence type="ECO:0000313" key="3">
    <source>
        <dbReference type="EMBL" id="TFL01848.1"/>
    </source>
</evidence>
<evidence type="ECO:0000313" key="4">
    <source>
        <dbReference type="Proteomes" id="UP000305067"/>
    </source>
</evidence>
<dbReference type="PANTHER" id="PTHR33840">
    <property type="match status" value="1"/>
</dbReference>
<proteinExistence type="predicted"/>
<feature type="region of interest" description="Disordered" evidence="1">
    <location>
        <begin position="279"/>
        <end position="308"/>
    </location>
</feature>
<sequence length="555" mass="63488">MHLPPSSRGLSHRPQYSASHTHTPSTTTMAHRFIPPEHSRRCLILAFDGTGDQFDDDNSNLVQLVAMMRKTHEQQLVYYQTGIGTYTIPHIANPFKSKMRKIVDSMIGGSINTHVMGGYEFLMQNYRDGDKVCMFGFSRGAYIARALAGMLHKVGLLPAGNHQQVPFAYKMFISHNEKGWKQSVMFKRAFCRDIEIEFLGVWDTVQSVGVLPKRRLPFTASSNHIRYFRHAISLDERRVRFQPNFWLPGFPLNCPERHQLFHDKDATLLDAPLTASPPLTPSASTFGNGNGKKAKDCKHDEDKKKGKNKLRSMEQEFNNIQHSINRTLSTNEGYVEDVATYKTDVLEVWFTGCHADVGGGSVLNNTPNSLSRITLRWMVRQCFLANTGIMFDRTMMHEIGMDGDTLWPKVIPRPSMIESTEPFKPVVLTLEQSTDLTISSIGKLIPVATEEEEEVKDALSPIYDQLALSKFWWVLEFIPNKIKEHLEHGMRTFYTMNRGRGRRVPHIHVKEGIKVHRSVKLRMEAARRGHLFDVHGREATYVPRVKWDVEPEWVD</sequence>
<feature type="region of interest" description="Disordered" evidence="1">
    <location>
        <begin position="1"/>
        <end position="29"/>
    </location>
</feature>
<name>A0A5C3QKF6_9AGAR</name>
<dbReference type="AlphaFoldDB" id="A0A5C3QKF6"/>
<evidence type="ECO:0000259" key="2">
    <source>
        <dbReference type="Pfam" id="PF09994"/>
    </source>
</evidence>
<organism evidence="3 4">
    <name type="scientific">Pterulicium gracile</name>
    <dbReference type="NCBI Taxonomy" id="1884261"/>
    <lineage>
        <taxon>Eukaryota</taxon>
        <taxon>Fungi</taxon>
        <taxon>Dikarya</taxon>
        <taxon>Basidiomycota</taxon>
        <taxon>Agaricomycotina</taxon>
        <taxon>Agaricomycetes</taxon>
        <taxon>Agaricomycetidae</taxon>
        <taxon>Agaricales</taxon>
        <taxon>Pleurotineae</taxon>
        <taxon>Pterulaceae</taxon>
        <taxon>Pterulicium</taxon>
    </lineage>
</organism>
<protein>
    <recommendedName>
        <fullName evidence="2">T6SS Phospholipase effector Tle1-like catalytic domain-containing protein</fullName>
    </recommendedName>
</protein>
<dbReference type="PANTHER" id="PTHR33840:SF2">
    <property type="entry name" value="TLE1 PHOSPHOLIPASE DOMAIN-CONTAINING PROTEIN"/>
    <property type="match status" value="1"/>
</dbReference>
<dbReference type="Pfam" id="PF09994">
    <property type="entry name" value="T6SS_Tle1-like_cat"/>
    <property type="match status" value="1"/>
</dbReference>
<dbReference type="InterPro" id="IPR018712">
    <property type="entry name" value="Tle1-like_cat"/>
</dbReference>
<accession>A0A5C3QKF6</accession>
<dbReference type="Proteomes" id="UP000305067">
    <property type="component" value="Unassembled WGS sequence"/>
</dbReference>
<gene>
    <name evidence="3" type="ORF">BDV98DRAFT_71268</name>
</gene>
<feature type="compositionally biased region" description="Low complexity" evidence="1">
    <location>
        <begin position="17"/>
        <end position="29"/>
    </location>
</feature>
<feature type="domain" description="T6SS Phospholipase effector Tle1-like catalytic" evidence="2">
    <location>
        <begin position="42"/>
        <end position="381"/>
    </location>
</feature>
<dbReference type="EMBL" id="ML178824">
    <property type="protein sequence ID" value="TFL01848.1"/>
    <property type="molecule type" value="Genomic_DNA"/>
</dbReference>
<dbReference type="STRING" id="1884261.A0A5C3QKF6"/>
<dbReference type="OrthoDB" id="3162439at2759"/>
<reference evidence="3 4" key="1">
    <citation type="journal article" date="2019" name="Nat. Ecol. Evol.">
        <title>Megaphylogeny resolves global patterns of mushroom evolution.</title>
        <authorList>
            <person name="Varga T."/>
            <person name="Krizsan K."/>
            <person name="Foldi C."/>
            <person name="Dima B."/>
            <person name="Sanchez-Garcia M."/>
            <person name="Sanchez-Ramirez S."/>
            <person name="Szollosi G.J."/>
            <person name="Szarkandi J.G."/>
            <person name="Papp V."/>
            <person name="Albert L."/>
            <person name="Andreopoulos W."/>
            <person name="Angelini C."/>
            <person name="Antonin V."/>
            <person name="Barry K.W."/>
            <person name="Bougher N.L."/>
            <person name="Buchanan P."/>
            <person name="Buyck B."/>
            <person name="Bense V."/>
            <person name="Catcheside P."/>
            <person name="Chovatia M."/>
            <person name="Cooper J."/>
            <person name="Damon W."/>
            <person name="Desjardin D."/>
            <person name="Finy P."/>
            <person name="Geml J."/>
            <person name="Haridas S."/>
            <person name="Hughes K."/>
            <person name="Justo A."/>
            <person name="Karasinski D."/>
            <person name="Kautmanova I."/>
            <person name="Kiss B."/>
            <person name="Kocsube S."/>
            <person name="Kotiranta H."/>
            <person name="LaButti K.M."/>
            <person name="Lechner B.E."/>
            <person name="Liimatainen K."/>
            <person name="Lipzen A."/>
            <person name="Lukacs Z."/>
            <person name="Mihaltcheva S."/>
            <person name="Morgado L.N."/>
            <person name="Niskanen T."/>
            <person name="Noordeloos M.E."/>
            <person name="Ohm R.A."/>
            <person name="Ortiz-Santana B."/>
            <person name="Ovrebo C."/>
            <person name="Racz N."/>
            <person name="Riley R."/>
            <person name="Savchenko A."/>
            <person name="Shiryaev A."/>
            <person name="Soop K."/>
            <person name="Spirin V."/>
            <person name="Szebenyi C."/>
            <person name="Tomsovsky M."/>
            <person name="Tulloss R.E."/>
            <person name="Uehling J."/>
            <person name="Grigoriev I.V."/>
            <person name="Vagvolgyi C."/>
            <person name="Papp T."/>
            <person name="Martin F.M."/>
            <person name="Miettinen O."/>
            <person name="Hibbett D.S."/>
            <person name="Nagy L.G."/>
        </authorList>
    </citation>
    <scope>NUCLEOTIDE SEQUENCE [LARGE SCALE GENOMIC DNA]</scope>
    <source>
        <strain evidence="3 4">CBS 309.79</strain>
    </source>
</reference>
<dbReference type="InterPro" id="IPR029058">
    <property type="entry name" value="AB_hydrolase_fold"/>
</dbReference>
<feature type="compositionally biased region" description="Basic and acidic residues" evidence="1">
    <location>
        <begin position="293"/>
        <end position="304"/>
    </location>
</feature>
<evidence type="ECO:0000256" key="1">
    <source>
        <dbReference type="SAM" id="MobiDB-lite"/>
    </source>
</evidence>
<keyword evidence="4" id="KW-1185">Reference proteome</keyword>